<evidence type="ECO:0000313" key="1">
    <source>
        <dbReference type="EMBL" id="PRF64243.1"/>
    </source>
</evidence>
<gene>
    <name evidence="1" type="ORF">C6Q15_06265</name>
</gene>
<name>A0A2S9MXG9_9BURK</name>
<sequence>MLYLELEQAIGIASHRPSAYDLACKYLRRGKWSFVGALLAEYARAFQVEDPWKEFDLVAIHARGNAALRAIAAGYLNEATSQRDEEEDLCCGGPHALRQVARRRAAVARMLRWLRAKRGEYKQMVTHWSQIGF</sequence>
<comment type="caution">
    <text evidence="1">The sequence shown here is derived from an EMBL/GenBank/DDBJ whole genome shotgun (WGS) entry which is preliminary data.</text>
</comment>
<reference evidence="1 2" key="1">
    <citation type="submission" date="2018-03" db="EMBL/GenBank/DDBJ databases">
        <authorList>
            <person name="Keele B.F."/>
        </authorList>
    </citation>
    <scope>NUCLEOTIDE SEQUENCE [LARGE SCALE GENOMIC DNA]</scope>
    <source>
        <strain evidence="1 2">AU19729</strain>
    </source>
</reference>
<dbReference type="EMBL" id="PVGH01000030">
    <property type="protein sequence ID" value="PRF64243.1"/>
    <property type="molecule type" value="Genomic_DNA"/>
</dbReference>
<evidence type="ECO:0000313" key="2">
    <source>
        <dbReference type="Proteomes" id="UP000238982"/>
    </source>
</evidence>
<organism evidence="1 2">
    <name type="scientific">Burkholderia multivorans</name>
    <dbReference type="NCBI Taxonomy" id="87883"/>
    <lineage>
        <taxon>Bacteria</taxon>
        <taxon>Pseudomonadati</taxon>
        <taxon>Pseudomonadota</taxon>
        <taxon>Betaproteobacteria</taxon>
        <taxon>Burkholderiales</taxon>
        <taxon>Burkholderiaceae</taxon>
        <taxon>Burkholderia</taxon>
        <taxon>Burkholderia cepacia complex</taxon>
    </lineage>
</organism>
<dbReference type="Proteomes" id="UP000238982">
    <property type="component" value="Unassembled WGS sequence"/>
</dbReference>
<protein>
    <submittedName>
        <fullName evidence="1">Uncharacterized protein</fullName>
    </submittedName>
</protein>
<dbReference type="AlphaFoldDB" id="A0A2S9MXG9"/>
<accession>A0A2S9MXG9</accession>
<proteinExistence type="predicted"/>